<organism evidence="1 2">
    <name type="scientific">Verruconis gallopava</name>
    <dbReference type="NCBI Taxonomy" id="253628"/>
    <lineage>
        <taxon>Eukaryota</taxon>
        <taxon>Fungi</taxon>
        <taxon>Dikarya</taxon>
        <taxon>Ascomycota</taxon>
        <taxon>Pezizomycotina</taxon>
        <taxon>Dothideomycetes</taxon>
        <taxon>Pleosporomycetidae</taxon>
        <taxon>Venturiales</taxon>
        <taxon>Sympoventuriaceae</taxon>
        <taxon>Verruconis</taxon>
    </lineage>
</organism>
<dbReference type="EMBL" id="KN847535">
    <property type="protein sequence ID" value="KIW06469.1"/>
    <property type="molecule type" value="Genomic_DNA"/>
</dbReference>
<dbReference type="AlphaFoldDB" id="A0A0D2B5I1"/>
<name>A0A0D2B5I1_9PEZI</name>
<protein>
    <submittedName>
        <fullName evidence="1">Uncharacterized protein</fullName>
    </submittedName>
</protein>
<dbReference type="RefSeq" id="XP_016216338.1">
    <property type="nucleotide sequence ID" value="XM_016356032.1"/>
</dbReference>
<evidence type="ECO:0000313" key="1">
    <source>
        <dbReference type="EMBL" id="KIW06469.1"/>
    </source>
</evidence>
<gene>
    <name evidence="1" type="ORF">PV09_02908</name>
</gene>
<proteinExistence type="predicted"/>
<dbReference type="GeneID" id="27310881"/>
<dbReference type="InParanoid" id="A0A0D2B5I1"/>
<sequence>MLPSLCEAAIQVPPLLPKLRNERRNLNPCRVSTKQRRPRMNRSRSTIVWWAPPRPASSFEKKERLLAPGEVQRAFRALVGTHDQPPFHATLATIMLPESRLNISLKAPSPWS</sequence>
<reference evidence="1 2" key="1">
    <citation type="submission" date="2015-01" db="EMBL/GenBank/DDBJ databases">
        <title>The Genome Sequence of Ochroconis gallopava CBS43764.</title>
        <authorList>
            <consortium name="The Broad Institute Genomics Platform"/>
            <person name="Cuomo C."/>
            <person name="de Hoog S."/>
            <person name="Gorbushina A."/>
            <person name="Stielow B."/>
            <person name="Teixiera M."/>
            <person name="Abouelleil A."/>
            <person name="Chapman S.B."/>
            <person name="Priest M."/>
            <person name="Young S.K."/>
            <person name="Wortman J."/>
            <person name="Nusbaum C."/>
            <person name="Birren B."/>
        </authorList>
    </citation>
    <scope>NUCLEOTIDE SEQUENCE [LARGE SCALE GENOMIC DNA]</scope>
    <source>
        <strain evidence="1 2">CBS 43764</strain>
    </source>
</reference>
<dbReference type="Proteomes" id="UP000053259">
    <property type="component" value="Unassembled WGS sequence"/>
</dbReference>
<keyword evidence="2" id="KW-1185">Reference proteome</keyword>
<dbReference type="HOGENOM" id="CLU_2147801_0_0_1"/>
<accession>A0A0D2B5I1</accession>
<dbReference type="VEuPathDB" id="FungiDB:PV09_02908"/>
<evidence type="ECO:0000313" key="2">
    <source>
        <dbReference type="Proteomes" id="UP000053259"/>
    </source>
</evidence>